<dbReference type="KEGG" id="ccal:113464472"/>
<proteinExistence type="predicted"/>
<evidence type="ECO:0000313" key="1">
    <source>
        <dbReference type="Proteomes" id="UP000694925"/>
    </source>
</evidence>
<keyword evidence="1" id="KW-1185">Reference proteome</keyword>
<sequence>MGVVNKRERNRKCSTNTPHSREQVFFVSQAEVLVRVGNSVFKSMDQTISYFISFRFVRALLISELATRYVQEDDIGIAPGHYSQSLADRWLKNGVIADGLQWICSSSPKTAVHREIKSVRSSLRPALRSLPHRLRSSPQPRGQ</sequence>
<gene>
    <name evidence="2" type="primary">LOC113464472</name>
</gene>
<accession>A0AAJ7S2N0</accession>
<reference evidence="2" key="1">
    <citation type="submission" date="2025-08" db="UniProtKB">
        <authorList>
            <consortium name="RefSeq"/>
        </authorList>
    </citation>
    <scope>IDENTIFICATION</scope>
    <source>
        <tissue evidence="2">Whole body</tissue>
    </source>
</reference>
<protein>
    <submittedName>
        <fullName evidence="2">Uncharacterized protein LOC113464472</fullName>
    </submittedName>
</protein>
<name>A0AAJ7S2N0_9HYME</name>
<dbReference type="GeneID" id="113464472"/>
<dbReference type="RefSeq" id="XP_026670216.1">
    <property type="nucleotide sequence ID" value="XM_026814415.1"/>
</dbReference>
<organism evidence="1 2">
    <name type="scientific">Ceratina calcarata</name>
    <dbReference type="NCBI Taxonomy" id="156304"/>
    <lineage>
        <taxon>Eukaryota</taxon>
        <taxon>Metazoa</taxon>
        <taxon>Ecdysozoa</taxon>
        <taxon>Arthropoda</taxon>
        <taxon>Hexapoda</taxon>
        <taxon>Insecta</taxon>
        <taxon>Pterygota</taxon>
        <taxon>Neoptera</taxon>
        <taxon>Endopterygota</taxon>
        <taxon>Hymenoptera</taxon>
        <taxon>Apocrita</taxon>
        <taxon>Aculeata</taxon>
        <taxon>Apoidea</taxon>
        <taxon>Anthophila</taxon>
        <taxon>Apidae</taxon>
        <taxon>Ceratina</taxon>
        <taxon>Zadontomerus</taxon>
    </lineage>
</organism>
<dbReference type="Proteomes" id="UP000694925">
    <property type="component" value="Unplaced"/>
</dbReference>
<dbReference type="AlphaFoldDB" id="A0AAJ7S2N0"/>
<evidence type="ECO:0000313" key="2">
    <source>
        <dbReference type="RefSeq" id="XP_026670216.1"/>
    </source>
</evidence>